<reference evidence="3 4" key="1">
    <citation type="submission" date="2024-06" db="EMBL/GenBank/DDBJ databases">
        <title>A chromosome level genome sequence of Diviner's sage (Salvia divinorum).</title>
        <authorList>
            <person name="Ford S.A."/>
            <person name="Ro D.-K."/>
            <person name="Ness R.W."/>
            <person name="Phillips M.A."/>
        </authorList>
    </citation>
    <scope>NUCLEOTIDE SEQUENCE [LARGE SCALE GENOMIC DNA]</scope>
    <source>
        <strain evidence="3">SAF-2024a</strain>
        <tissue evidence="3">Leaf</tissue>
    </source>
</reference>
<organism evidence="3 4">
    <name type="scientific">Salvia divinorum</name>
    <name type="common">Maria pastora</name>
    <name type="synonym">Diviner's sage</name>
    <dbReference type="NCBI Taxonomy" id="28513"/>
    <lineage>
        <taxon>Eukaryota</taxon>
        <taxon>Viridiplantae</taxon>
        <taxon>Streptophyta</taxon>
        <taxon>Embryophyta</taxon>
        <taxon>Tracheophyta</taxon>
        <taxon>Spermatophyta</taxon>
        <taxon>Magnoliopsida</taxon>
        <taxon>eudicotyledons</taxon>
        <taxon>Gunneridae</taxon>
        <taxon>Pentapetalae</taxon>
        <taxon>asterids</taxon>
        <taxon>lamiids</taxon>
        <taxon>Lamiales</taxon>
        <taxon>Lamiaceae</taxon>
        <taxon>Nepetoideae</taxon>
        <taxon>Mentheae</taxon>
        <taxon>Salviinae</taxon>
        <taxon>Salvia</taxon>
        <taxon>Salvia subgen. Calosphace</taxon>
    </lineage>
</organism>
<evidence type="ECO:0000256" key="2">
    <source>
        <dbReference type="SAM" id="Phobius"/>
    </source>
</evidence>
<dbReference type="InterPro" id="IPR036259">
    <property type="entry name" value="MFS_trans_sf"/>
</dbReference>
<dbReference type="EMBL" id="JBEAFC010000008">
    <property type="protein sequence ID" value="KAL1543806.1"/>
    <property type="molecule type" value="Genomic_DNA"/>
</dbReference>
<feature type="transmembrane region" description="Helical" evidence="2">
    <location>
        <begin position="301"/>
        <end position="322"/>
    </location>
</feature>
<dbReference type="AlphaFoldDB" id="A0ABD1GLH9"/>
<feature type="transmembrane region" description="Helical" evidence="2">
    <location>
        <begin position="408"/>
        <end position="433"/>
    </location>
</feature>
<dbReference type="Gene3D" id="1.20.1250.20">
    <property type="entry name" value="MFS general substrate transporter like domains"/>
    <property type="match status" value="1"/>
</dbReference>
<evidence type="ECO:0000256" key="1">
    <source>
        <dbReference type="ARBA" id="ARBA00044504"/>
    </source>
</evidence>
<proteinExistence type="inferred from homology"/>
<dbReference type="PANTHER" id="PTHR11654">
    <property type="entry name" value="OLIGOPEPTIDE TRANSPORTER-RELATED"/>
    <property type="match status" value="1"/>
</dbReference>
<protein>
    <submittedName>
        <fullName evidence="3">Protein NRT1/ PTR FAMILY 5.11-like</fullName>
    </submittedName>
</protein>
<dbReference type="Proteomes" id="UP001567538">
    <property type="component" value="Unassembled WGS sequence"/>
</dbReference>
<comment type="caution">
    <text evidence="3">The sequence shown here is derived from an EMBL/GenBank/DDBJ whole genome shotgun (WGS) entry which is preliminary data.</text>
</comment>
<evidence type="ECO:0000313" key="3">
    <source>
        <dbReference type="EMBL" id="KAL1543806.1"/>
    </source>
</evidence>
<feature type="transmembrane region" description="Helical" evidence="2">
    <location>
        <begin position="259"/>
        <end position="281"/>
    </location>
</feature>
<feature type="transmembrane region" description="Helical" evidence="2">
    <location>
        <begin position="201"/>
        <end position="218"/>
    </location>
</feature>
<sequence length="493" mass="54497">MFNCISDCISVRIRDNVKGCRIVQLLWSDTLMRRAFFVLQPFLTDVWKLNFTHAAAIVNIWEGTSLMLPAVFQLLADKYLGYFKVVVISTMSSTLGIVFVTMSLPPVLGMGPCKKYKEECVGDGQRGLLYLGVALTAIGRGGLTVSVPCLHDEQRSEGGQFYLCGLVQKHVSTAENHVVYAVGLVIISLISSWTFRFGFPAIFAAIVTVTFLSGWSAYTKTGPKHKGSLLATLFKAFAPCRNHQESEGSRKESSFIRHITGVSINFIILGIVSALGNTFFVSQANQMERKFLFMTIPLAVFQLPMLIAAAAAPCLCAMCAFLQCANQYCNFCVPRCLRVIPSILGVGVAMVHAILCCVVAAAVVKRKHAMWLVFQFYLVACVDVFFRSSIEAYYHAQAPSRLRDYHDVYTDFVTGVGYFSSVVLVAMVGRNWFGETVGESRLDRYYWLLAVLATLSLVGFWVMAQFCLFRNVKPPTNTDADGVDKESSCCFGG</sequence>
<keyword evidence="4" id="KW-1185">Reference proteome</keyword>
<name>A0ABD1GLH9_SALDI</name>
<feature type="transmembrane region" description="Helical" evidence="2">
    <location>
        <begin position="51"/>
        <end position="75"/>
    </location>
</feature>
<keyword evidence="2" id="KW-1133">Transmembrane helix</keyword>
<keyword evidence="2" id="KW-0812">Transmembrane</keyword>
<feature type="transmembrane region" description="Helical" evidence="2">
    <location>
        <begin position="82"/>
        <end position="108"/>
    </location>
</feature>
<dbReference type="SUPFAM" id="SSF103473">
    <property type="entry name" value="MFS general substrate transporter"/>
    <property type="match status" value="1"/>
</dbReference>
<evidence type="ECO:0000313" key="4">
    <source>
        <dbReference type="Proteomes" id="UP001567538"/>
    </source>
</evidence>
<feature type="transmembrane region" description="Helical" evidence="2">
    <location>
        <begin position="178"/>
        <end position="195"/>
    </location>
</feature>
<accession>A0ABD1GLH9</accession>
<keyword evidence="2" id="KW-0472">Membrane</keyword>
<comment type="similarity">
    <text evidence="1">Belongs to the major facilitator superfamily. Phosphate:H(+) symporter (TC 2.A.1.9) family.</text>
</comment>
<gene>
    <name evidence="3" type="ORF">AAHA92_20733</name>
</gene>
<feature type="transmembrane region" description="Helical" evidence="2">
    <location>
        <begin position="445"/>
        <end position="464"/>
    </location>
</feature>
<feature type="transmembrane region" description="Helical" evidence="2">
    <location>
        <begin position="343"/>
        <end position="363"/>
    </location>
</feature>